<accession>A0A9W9VTD8</accession>
<evidence type="ECO:0000256" key="2">
    <source>
        <dbReference type="SAM" id="SignalP"/>
    </source>
</evidence>
<protein>
    <submittedName>
        <fullName evidence="3">Uncharacterized protein</fullName>
    </submittedName>
</protein>
<evidence type="ECO:0000313" key="4">
    <source>
        <dbReference type="Proteomes" id="UP001147747"/>
    </source>
</evidence>
<proteinExistence type="predicted"/>
<organism evidence="3 4">
    <name type="scientific">Penicillium cosmopolitanum</name>
    <dbReference type="NCBI Taxonomy" id="1131564"/>
    <lineage>
        <taxon>Eukaryota</taxon>
        <taxon>Fungi</taxon>
        <taxon>Dikarya</taxon>
        <taxon>Ascomycota</taxon>
        <taxon>Pezizomycotina</taxon>
        <taxon>Eurotiomycetes</taxon>
        <taxon>Eurotiomycetidae</taxon>
        <taxon>Eurotiales</taxon>
        <taxon>Aspergillaceae</taxon>
        <taxon>Penicillium</taxon>
    </lineage>
</organism>
<keyword evidence="2" id="KW-0732">Signal</keyword>
<sequence>MYFNSNLSLLILLPLVPADGICPGYNYAFFNGGNKWFYTADDSCTIVATGYCDNICDCYEWGCGPAGSVDKLRVNGLWYYCRADIAPGTCGWTGNQIANRSPESCCRNDGRLNLEEGLISKRHADAIMATNALLEGHEEEYENAERHGHDLARLRRRQLSEVEKYTKREEEAAKLGDD</sequence>
<feature type="chain" id="PRO_5040916029" evidence="2">
    <location>
        <begin position="19"/>
        <end position="178"/>
    </location>
</feature>
<dbReference type="GeneID" id="81375002"/>
<name>A0A9W9VTD8_9EURO</name>
<dbReference type="Proteomes" id="UP001147747">
    <property type="component" value="Unassembled WGS sequence"/>
</dbReference>
<dbReference type="AlphaFoldDB" id="A0A9W9VTD8"/>
<dbReference type="RefSeq" id="XP_056486642.1">
    <property type="nucleotide sequence ID" value="XM_056636022.1"/>
</dbReference>
<keyword evidence="4" id="KW-1185">Reference proteome</keyword>
<comment type="caution">
    <text evidence="3">The sequence shown here is derived from an EMBL/GenBank/DDBJ whole genome shotgun (WGS) entry which is preliminary data.</text>
</comment>
<evidence type="ECO:0000256" key="1">
    <source>
        <dbReference type="SAM" id="Coils"/>
    </source>
</evidence>
<feature type="coiled-coil region" evidence="1">
    <location>
        <begin position="127"/>
        <end position="154"/>
    </location>
</feature>
<feature type="signal peptide" evidence="2">
    <location>
        <begin position="1"/>
        <end position="18"/>
    </location>
</feature>
<dbReference type="EMBL" id="JAPZBU010000009">
    <property type="protein sequence ID" value="KAJ5388844.1"/>
    <property type="molecule type" value="Genomic_DNA"/>
</dbReference>
<gene>
    <name evidence="3" type="ORF">N7509_011385</name>
</gene>
<dbReference type="OrthoDB" id="5348716at2759"/>
<keyword evidence="1" id="KW-0175">Coiled coil</keyword>
<evidence type="ECO:0000313" key="3">
    <source>
        <dbReference type="EMBL" id="KAJ5388844.1"/>
    </source>
</evidence>
<reference evidence="3" key="1">
    <citation type="submission" date="2022-12" db="EMBL/GenBank/DDBJ databases">
        <authorList>
            <person name="Petersen C."/>
        </authorList>
    </citation>
    <scope>NUCLEOTIDE SEQUENCE</scope>
    <source>
        <strain evidence="3">IBT 29677</strain>
    </source>
</reference>
<reference evidence="3" key="2">
    <citation type="journal article" date="2023" name="IMA Fungus">
        <title>Comparative genomic study of the Penicillium genus elucidates a diverse pangenome and 15 lateral gene transfer events.</title>
        <authorList>
            <person name="Petersen C."/>
            <person name="Sorensen T."/>
            <person name="Nielsen M.R."/>
            <person name="Sondergaard T.E."/>
            <person name="Sorensen J.L."/>
            <person name="Fitzpatrick D.A."/>
            <person name="Frisvad J.C."/>
            <person name="Nielsen K.L."/>
        </authorList>
    </citation>
    <scope>NUCLEOTIDE SEQUENCE</scope>
    <source>
        <strain evidence="3">IBT 29677</strain>
    </source>
</reference>